<accession>A0ABW4Y623</accession>
<reference evidence="2" key="1">
    <citation type="journal article" date="2019" name="Int. J. Syst. Evol. Microbiol.">
        <title>The Global Catalogue of Microorganisms (GCM) 10K type strain sequencing project: providing services to taxonomists for standard genome sequencing and annotation.</title>
        <authorList>
            <consortium name="The Broad Institute Genomics Platform"/>
            <consortium name="The Broad Institute Genome Sequencing Center for Infectious Disease"/>
            <person name="Wu L."/>
            <person name="Ma J."/>
        </authorList>
    </citation>
    <scope>NUCLEOTIDE SEQUENCE [LARGE SCALE GENOMIC DNA]</scope>
    <source>
        <strain evidence="2">KACC 12597</strain>
    </source>
</reference>
<comment type="caution">
    <text evidence="1">The sequence shown here is derived from an EMBL/GenBank/DDBJ whole genome shotgun (WGS) entry which is preliminary data.</text>
</comment>
<evidence type="ECO:0000313" key="1">
    <source>
        <dbReference type="EMBL" id="MFD2110471.1"/>
    </source>
</evidence>
<proteinExistence type="predicted"/>
<keyword evidence="2" id="KW-1185">Reference proteome</keyword>
<protein>
    <submittedName>
        <fullName evidence="1">Uncharacterized protein</fullName>
    </submittedName>
</protein>
<name>A0ABW4Y623_9GAMM</name>
<dbReference type="RefSeq" id="WP_386022064.1">
    <property type="nucleotide sequence ID" value="NZ_JBHUHX010000003.1"/>
</dbReference>
<dbReference type="Proteomes" id="UP001597337">
    <property type="component" value="Unassembled WGS sequence"/>
</dbReference>
<sequence length="164" mass="18156">MDDDAFRDTYRALDQRVCAFEKSLLTRQASCSLAERFCIAEREGVQCGSETAQGVCRDLLERLHQEARFLTRSTAPAGSRPHRLALRVQVGGLRGIASVLNADAPEDALPEPPFIEDVKATLDAARARFGGLDRLPFSMIMRQIAAYRDRVRPRRPPSPGDSTA</sequence>
<dbReference type="EMBL" id="JBHUHX010000003">
    <property type="protein sequence ID" value="MFD2110471.1"/>
    <property type="molecule type" value="Genomic_DNA"/>
</dbReference>
<gene>
    <name evidence="1" type="ORF">ACFSJC_01295</name>
</gene>
<organism evidence="1 2">
    <name type="scientific">Thiorhodococcus fuscus</name>
    <dbReference type="NCBI Taxonomy" id="527200"/>
    <lineage>
        <taxon>Bacteria</taxon>
        <taxon>Pseudomonadati</taxon>
        <taxon>Pseudomonadota</taxon>
        <taxon>Gammaproteobacteria</taxon>
        <taxon>Chromatiales</taxon>
        <taxon>Chromatiaceae</taxon>
        <taxon>Thiorhodococcus</taxon>
    </lineage>
</organism>
<evidence type="ECO:0000313" key="2">
    <source>
        <dbReference type="Proteomes" id="UP001597337"/>
    </source>
</evidence>